<accession>A0ABQ4XXR4</accession>
<name>A0ABQ4XXR4_9ASTR</name>
<reference evidence="1" key="2">
    <citation type="submission" date="2022-01" db="EMBL/GenBank/DDBJ databases">
        <authorList>
            <person name="Yamashiro T."/>
            <person name="Shiraishi A."/>
            <person name="Satake H."/>
            <person name="Nakayama K."/>
        </authorList>
    </citation>
    <scope>NUCLEOTIDE SEQUENCE</scope>
</reference>
<dbReference type="SUPFAM" id="SSF48371">
    <property type="entry name" value="ARM repeat"/>
    <property type="match status" value="1"/>
</dbReference>
<keyword evidence="2" id="KW-1185">Reference proteome</keyword>
<organism evidence="1 2">
    <name type="scientific">Tanacetum coccineum</name>
    <dbReference type="NCBI Taxonomy" id="301880"/>
    <lineage>
        <taxon>Eukaryota</taxon>
        <taxon>Viridiplantae</taxon>
        <taxon>Streptophyta</taxon>
        <taxon>Embryophyta</taxon>
        <taxon>Tracheophyta</taxon>
        <taxon>Spermatophyta</taxon>
        <taxon>Magnoliopsida</taxon>
        <taxon>eudicotyledons</taxon>
        <taxon>Gunneridae</taxon>
        <taxon>Pentapetalae</taxon>
        <taxon>asterids</taxon>
        <taxon>campanulids</taxon>
        <taxon>Asterales</taxon>
        <taxon>Asteraceae</taxon>
        <taxon>Asteroideae</taxon>
        <taxon>Anthemideae</taxon>
        <taxon>Anthemidinae</taxon>
        <taxon>Tanacetum</taxon>
    </lineage>
</organism>
<proteinExistence type="predicted"/>
<evidence type="ECO:0000313" key="1">
    <source>
        <dbReference type="EMBL" id="GJS70016.1"/>
    </source>
</evidence>
<reference evidence="1" key="1">
    <citation type="journal article" date="2022" name="Int. J. Mol. Sci.">
        <title>Draft Genome of Tanacetum Coccineum: Genomic Comparison of Closely Related Tanacetum-Family Plants.</title>
        <authorList>
            <person name="Yamashiro T."/>
            <person name="Shiraishi A."/>
            <person name="Nakayama K."/>
            <person name="Satake H."/>
        </authorList>
    </citation>
    <scope>NUCLEOTIDE SEQUENCE</scope>
</reference>
<gene>
    <name evidence="1" type="ORF">Tco_0702857</name>
</gene>
<dbReference type="EMBL" id="BQNB010009904">
    <property type="protein sequence ID" value="GJS70016.1"/>
    <property type="molecule type" value="Genomic_DNA"/>
</dbReference>
<feature type="non-terminal residue" evidence="1">
    <location>
        <position position="207"/>
    </location>
</feature>
<comment type="caution">
    <text evidence="1">The sequence shown here is derived from an EMBL/GenBank/DDBJ whole genome shotgun (WGS) entry which is preliminary data.</text>
</comment>
<dbReference type="Proteomes" id="UP001151760">
    <property type="component" value="Unassembled WGS sequence"/>
</dbReference>
<sequence>MLNVEVRDGSAIWLRNLIKNLLAEGTQNQVKDTLLIRVEIEDDVNVRISLCHMLAKAFIVFDVDNWGPELSDLSPNVGTRLEMLLEQLIGKPLVIVQKTSLKCLLYLSTSSPKCHITEDESKKITEAVIKSSHGTDLVRAALSVNNKKASQPNLLSTSYGANVKECFVKEWDFGIGNKELMLLTCRVLPSFDELETELTRPLPPGDV</sequence>
<protein>
    <submittedName>
        <fullName evidence="1">PHD finger protein-like protein</fullName>
    </submittedName>
</protein>
<dbReference type="InterPro" id="IPR016024">
    <property type="entry name" value="ARM-type_fold"/>
</dbReference>
<evidence type="ECO:0000313" key="2">
    <source>
        <dbReference type="Proteomes" id="UP001151760"/>
    </source>
</evidence>